<dbReference type="OrthoDB" id="10050074at2759"/>
<organism evidence="2 3">
    <name type="scientific">Reticulomyxa filosa</name>
    <dbReference type="NCBI Taxonomy" id="46433"/>
    <lineage>
        <taxon>Eukaryota</taxon>
        <taxon>Sar</taxon>
        <taxon>Rhizaria</taxon>
        <taxon>Retaria</taxon>
        <taxon>Foraminifera</taxon>
        <taxon>Monothalamids</taxon>
        <taxon>Reticulomyxidae</taxon>
        <taxon>Reticulomyxa</taxon>
    </lineage>
</organism>
<dbReference type="Pfam" id="PF00075">
    <property type="entry name" value="RNase_H"/>
    <property type="match status" value="1"/>
</dbReference>
<dbReference type="EMBL" id="ASPP01044028">
    <property type="protein sequence ID" value="ETN99415.1"/>
    <property type="molecule type" value="Genomic_DNA"/>
</dbReference>
<dbReference type="Gene3D" id="3.30.420.10">
    <property type="entry name" value="Ribonuclease H-like superfamily/Ribonuclease H"/>
    <property type="match status" value="1"/>
</dbReference>
<dbReference type="SUPFAM" id="SSF53098">
    <property type="entry name" value="Ribonuclease H-like"/>
    <property type="match status" value="1"/>
</dbReference>
<dbReference type="GO" id="GO:0003676">
    <property type="term" value="F:nucleic acid binding"/>
    <property type="evidence" value="ECO:0007669"/>
    <property type="project" value="InterPro"/>
</dbReference>
<feature type="domain" description="RNase H type-1" evidence="1">
    <location>
        <begin position="312"/>
        <end position="452"/>
    </location>
</feature>
<reference evidence="2 3" key="1">
    <citation type="journal article" date="2013" name="Curr. Biol.">
        <title>The Genome of the Foraminiferan Reticulomyxa filosa.</title>
        <authorList>
            <person name="Glockner G."/>
            <person name="Hulsmann N."/>
            <person name="Schleicher M."/>
            <person name="Noegel A.A."/>
            <person name="Eichinger L."/>
            <person name="Gallinger C."/>
            <person name="Pawlowski J."/>
            <person name="Sierra R."/>
            <person name="Euteneuer U."/>
            <person name="Pillet L."/>
            <person name="Moustafa A."/>
            <person name="Platzer M."/>
            <person name="Groth M."/>
            <person name="Szafranski K."/>
            <person name="Schliwa M."/>
        </authorList>
    </citation>
    <scope>NUCLEOTIDE SEQUENCE [LARGE SCALE GENOMIC DNA]</scope>
</reference>
<evidence type="ECO:0000313" key="3">
    <source>
        <dbReference type="Proteomes" id="UP000023152"/>
    </source>
</evidence>
<accession>X6LDJ7</accession>
<sequence>MNQFNQCGMFADDIALWTSIYTSNMTEMNHQLQLLQQSLDRISLWASKWKLVLSSEKSQCITFRNKNKRKYPAISLRLKDAKILETNKVKYLGLIMDSNLTYKEHVNYVYGKAARKLGYLTFLCSYKGIRPRLDVYNLLYKTIIRPNLEYACAFWNDAAKSYTKKLQKIQIVAICRILGLMQNSAYDTVNIISQIPPLELRRQQEEVKIFQRCERFMENFPKHNLSQAYQLWKKNHQFKQGEYFCWLGKLSTLSRACINIELATLHGINVKNNPKQVQVIPTNCPKSVTHSIKSPFERWVEPTSSQILASIDDTCVVIFADGSTMPNPGFGGVGLVIQDNTMPKWTELQIPIQGITTSIGSEIESIKIALEYISKYYQNKKCRVIILNDCKFAVNTITNKWSADMYKKQVDTCQKIMLQMGPENIPEIYWIKGHSGIPGNEKADDMAKKARKTAQNNQPELYQKPDKSASFLNADDIGQMKAMKIIHMIIQKNLYVILLMRNPLKRLC</sequence>
<evidence type="ECO:0000313" key="2">
    <source>
        <dbReference type="EMBL" id="ETN99415.1"/>
    </source>
</evidence>
<comment type="caution">
    <text evidence="2">The sequence shown here is derived from an EMBL/GenBank/DDBJ whole genome shotgun (WGS) entry which is preliminary data.</text>
</comment>
<dbReference type="AlphaFoldDB" id="X6LDJ7"/>
<dbReference type="PROSITE" id="PS50879">
    <property type="entry name" value="RNASE_H_1"/>
    <property type="match status" value="1"/>
</dbReference>
<gene>
    <name evidence="2" type="ORF">RFI_38066</name>
</gene>
<dbReference type="PANTHER" id="PTHR33332">
    <property type="entry name" value="REVERSE TRANSCRIPTASE DOMAIN-CONTAINING PROTEIN"/>
    <property type="match status" value="1"/>
</dbReference>
<dbReference type="InterPro" id="IPR036397">
    <property type="entry name" value="RNaseH_sf"/>
</dbReference>
<dbReference type="InterPro" id="IPR002156">
    <property type="entry name" value="RNaseH_domain"/>
</dbReference>
<protein>
    <recommendedName>
        <fullName evidence="1">RNase H type-1 domain-containing protein</fullName>
    </recommendedName>
</protein>
<dbReference type="GO" id="GO:0004523">
    <property type="term" value="F:RNA-DNA hybrid ribonuclease activity"/>
    <property type="evidence" value="ECO:0007669"/>
    <property type="project" value="InterPro"/>
</dbReference>
<dbReference type="InterPro" id="IPR012337">
    <property type="entry name" value="RNaseH-like_sf"/>
</dbReference>
<proteinExistence type="predicted"/>
<keyword evidence="3" id="KW-1185">Reference proteome</keyword>
<dbReference type="Proteomes" id="UP000023152">
    <property type="component" value="Unassembled WGS sequence"/>
</dbReference>
<evidence type="ECO:0000259" key="1">
    <source>
        <dbReference type="PROSITE" id="PS50879"/>
    </source>
</evidence>
<name>X6LDJ7_RETFI</name>